<dbReference type="Proteomes" id="UP000297595">
    <property type="component" value="Unassembled WGS sequence"/>
</dbReference>
<sequence length="221" mass="24613">MKVNFLTVATLNSFIYCAAGYTIVRANMLSEDVLAKAPPITFTGPAVPGGPDVTITGTVEVIFKKLHEMNPKYDPWEFPEYQEKMARQGLFKNSTLEARGDKLQKRRRIECNIAGKKVGNWLTQCGEGARYLRNLNGYCGAPKGYAGPACARVSCSNNCGIFLCNENNKPIKVFCGNLRDDFYQIVYECADVVRDWVVSLKGAIYRDGPPAWNTVVKFQTC</sequence>
<dbReference type="AlphaFoldDB" id="A0A7C8PP02"/>
<evidence type="ECO:0000313" key="1">
    <source>
        <dbReference type="EMBL" id="TGJ73362.1"/>
    </source>
</evidence>
<dbReference type="OrthoDB" id="3552888at2759"/>
<proteinExistence type="predicted"/>
<organism evidence="1 2">
    <name type="scientific">Orbilia oligospora</name>
    <name type="common">Nematode-trapping fungus</name>
    <name type="synonym">Arthrobotrys oligospora</name>
    <dbReference type="NCBI Taxonomy" id="2813651"/>
    <lineage>
        <taxon>Eukaryota</taxon>
        <taxon>Fungi</taxon>
        <taxon>Dikarya</taxon>
        <taxon>Ascomycota</taxon>
        <taxon>Pezizomycotina</taxon>
        <taxon>Orbiliomycetes</taxon>
        <taxon>Orbiliales</taxon>
        <taxon>Orbiliaceae</taxon>
        <taxon>Orbilia</taxon>
    </lineage>
</organism>
<gene>
    <name evidence="1" type="ORF">EYR41_000462</name>
</gene>
<comment type="caution">
    <text evidence="1">The sequence shown here is derived from an EMBL/GenBank/DDBJ whole genome shotgun (WGS) entry which is preliminary data.</text>
</comment>
<name>A0A7C8PP02_ORBOL</name>
<reference evidence="1 2" key="1">
    <citation type="submission" date="2019-03" db="EMBL/GenBank/DDBJ databases">
        <title>Nematode-trapping fungi genome.</title>
        <authorList>
            <person name="Vidal-Diez De Ulzurrun G."/>
        </authorList>
    </citation>
    <scope>NUCLEOTIDE SEQUENCE [LARGE SCALE GENOMIC DNA]</scope>
    <source>
        <strain evidence="1 2">TWF154</strain>
    </source>
</reference>
<accession>A0A7C8PP02</accession>
<evidence type="ECO:0000313" key="2">
    <source>
        <dbReference type="Proteomes" id="UP000297595"/>
    </source>
</evidence>
<protein>
    <submittedName>
        <fullName evidence="1">Uncharacterized protein</fullName>
    </submittedName>
</protein>
<dbReference type="EMBL" id="SOZJ01000001">
    <property type="protein sequence ID" value="TGJ73362.1"/>
    <property type="molecule type" value="Genomic_DNA"/>
</dbReference>